<evidence type="ECO:0000313" key="12">
    <source>
        <dbReference type="Proteomes" id="UP000294547"/>
    </source>
</evidence>
<proteinExistence type="inferred from homology"/>
<dbReference type="Pfam" id="PF01975">
    <property type="entry name" value="SurE"/>
    <property type="match status" value="1"/>
</dbReference>
<keyword evidence="8 9" id="KW-0378">Hydrolase</keyword>
<evidence type="ECO:0000256" key="6">
    <source>
        <dbReference type="ARBA" id="ARBA00022723"/>
    </source>
</evidence>
<comment type="caution">
    <text evidence="11">The sequence shown here is derived from an EMBL/GenBank/DDBJ whole genome shotgun (WGS) entry which is preliminary data.</text>
</comment>
<dbReference type="SUPFAM" id="SSF64167">
    <property type="entry name" value="SurE-like"/>
    <property type="match status" value="1"/>
</dbReference>
<keyword evidence="5 9" id="KW-0963">Cytoplasm</keyword>
<dbReference type="GO" id="GO:0000166">
    <property type="term" value="F:nucleotide binding"/>
    <property type="evidence" value="ECO:0007669"/>
    <property type="project" value="UniProtKB-KW"/>
</dbReference>
<feature type="binding site" evidence="9">
    <location>
        <position position="8"/>
    </location>
    <ligand>
        <name>a divalent metal cation</name>
        <dbReference type="ChEBI" id="CHEBI:60240"/>
    </ligand>
</feature>
<organism evidence="11 12">
    <name type="scientific">Oharaeibacter diazotrophicus</name>
    <dbReference type="NCBI Taxonomy" id="1920512"/>
    <lineage>
        <taxon>Bacteria</taxon>
        <taxon>Pseudomonadati</taxon>
        <taxon>Pseudomonadota</taxon>
        <taxon>Alphaproteobacteria</taxon>
        <taxon>Hyphomicrobiales</taxon>
        <taxon>Pleomorphomonadaceae</taxon>
        <taxon>Oharaeibacter</taxon>
    </lineage>
</organism>
<comment type="catalytic activity">
    <reaction evidence="1 9">
        <text>a ribonucleoside 5'-phosphate + H2O = a ribonucleoside + phosphate</text>
        <dbReference type="Rhea" id="RHEA:12484"/>
        <dbReference type="ChEBI" id="CHEBI:15377"/>
        <dbReference type="ChEBI" id="CHEBI:18254"/>
        <dbReference type="ChEBI" id="CHEBI:43474"/>
        <dbReference type="ChEBI" id="CHEBI:58043"/>
        <dbReference type="EC" id="3.1.3.5"/>
    </reaction>
</comment>
<comment type="similarity">
    <text evidence="4 9">Belongs to the SurE nucleotidase family.</text>
</comment>
<evidence type="ECO:0000256" key="3">
    <source>
        <dbReference type="ARBA" id="ARBA00004496"/>
    </source>
</evidence>
<feature type="binding site" evidence="9">
    <location>
        <position position="92"/>
    </location>
    <ligand>
        <name>a divalent metal cation</name>
        <dbReference type="ChEBI" id="CHEBI:60240"/>
    </ligand>
</feature>
<dbReference type="EC" id="3.1.3.5" evidence="9"/>
<dbReference type="Proteomes" id="UP000294547">
    <property type="component" value="Unassembled WGS sequence"/>
</dbReference>
<sequence>MRILITNDDGIHAPGLVALEAIARAVGDEVWVVAPETDQSGLAHSLTLHDPIRVRDIDERRFAVRGTPTDCVIMAVRELMPSPPDLVLSGVNAGLNIADDVTYSGTIAAAIEATLLRIPAMALSQGYDYAGGGDIPFATAEAHAPGLVRKLFEAGIPAGTLMNLNFPARGIEEVVGVEVTRQGTSTHGLKAEARMDSRRKPYYWLAYGRADEPAQPGTDVHAVQAGRIAVTPLRLDLTDHAGLERIAALLG</sequence>
<dbReference type="InterPro" id="IPR036523">
    <property type="entry name" value="SurE-like_sf"/>
</dbReference>
<feature type="binding site" evidence="9">
    <location>
        <position position="40"/>
    </location>
    <ligand>
        <name>a divalent metal cation</name>
        <dbReference type="ChEBI" id="CHEBI:60240"/>
    </ligand>
</feature>
<dbReference type="GO" id="GO:0008253">
    <property type="term" value="F:5'-nucleotidase activity"/>
    <property type="evidence" value="ECO:0007669"/>
    <property type="project" value="UniProtKB-UniRule"/>
</dbReference>
<dbReference type="RefSeq" id="WP_126536210.1">
    <property type="nucleotide sequence ID" value="NZ_BSPM01000008.1"/>
</dbReference>
<dbReference type="EMBL" id="SNXY01000006">
    <property type="protein sequence ID" value="TDP87003.1"/>
    <property type="molecule type" value="Genomic_DNA"/>
</dbReference>
<dbReference type="GO" id="GO:0008254">
    <property type="term" value="F:3'-nucleotidase activity"/>
    <property type="evidence" value="ECO:0007669"/>
    <property type="project" value="TreeGrafter"/>
</dbReference>
<evidence type="ECO:0000256" key="1">
    <source>
        <dbReference type="ARBA" id="ARBA00000815"/>
    </source>
</evidence>
<evidence type="ECO:0000256" key="8">
    <source>
        <dbReference type="ARBA" id="ARBA00022801"/>
    </source>
</evidence>
<dbReference type="FunFam" id="3.40.1210.10:FF:000001">
    <property type="entry name" value="5'/3'-nucleotidase SurE"/>
    <property type="match status" value="1"/>
</dbReference>
<evidence type="ECO:0000256" key="5">
    <source>
        <dbReference type="ARBA" id="ARBA00022490"/>
    </source>
</evidence>
<comment type="function">
    <text evidence="9">Nucleotidase that shows phosphatase activity on nucleoside 5'-monophosphates.</text>
</comment>
<dbReference type="Gene3D" id="3.40.1210.10">
    <property type="entry name" value="Survival protein SurE-like phosphatase/nucleotidase"/>
    <property type="match status" value="1"/>
</dbReference>
<dbReference type="HAMAP" id="MF_00060">
    <property type="entry name" value="SurE"/>
    <property type="match status" value="1"/>
</dbReference>
<evidence type="ECO:0000313" key="11">
    <source>
        <dbReference type="EMBL" id="TDP87003.1"/>
    </source>
</evidence>
<keyword evidence="12" id="KW-1185">Reference proteome</keyword>
<evidence type="ECO:0000256" key="7">
    <source>
        <dbReference type="ARBA" id="ARBA00022741"/>
    </source>
</evidence>
<dbReference type="InterPro" id="IPR002828">
    <property type="entry name" value="SurE-like_Pase/nucleotidase"/>
</dbReference>
<feature type="binding site" evidence="9">
    <location>
        <position position="9"/>
    </location>
    <ligand>
        <name>a divalent metal cation</name>
        <dbReference type="ChEBI" id="CHEBI:60240"/>
    </ligand>
</feature>
<dbReference type="GO" id="GO:0005737">
    <property type="term" value="C:cytoplasm"/>
    <property type="evidence" value="ECO:0007669"/>
    <property type="project" value="UniProtKB-SubCell"/>
</dbReference>
<gene>
    <name evidence="9" type="primary">surE</name>
    <name evidence="11" type="ORF">EDD54_0888</name>
</gene>
<dbReference type="GO" id="GO:0004309">
    <property type="term" value="F:exopolyphosphatase activity"/>
    <property type="evidence" value="ECO:0007669"/>
    <property type="project" value="TreeGrafter"/>
</dbReference>
<comment type="cofactor">
    <cofactor evidence="2">
        <name>Mg(2+)</name>
        <dbReference type="ChEBI" id="CHEBI:18420"/>
    </cofactor>
</comment>
<dbReference type="NCBIfam" id="TIGR00087">
    <property type="entry name" value="surE"/>
    <property type="match status" value="1"/>
</dbReference>
<reference evidence="11 12" key="1">
    <citation type="submission" date="2019-03" db="EMBL/GenBank/DDBJ databases">
        <title>Genomic Encyclopedia of Type Strains, Phase IV (KMG-IV): sequencing the most valuable type-strain genomes for metagenomic binning, comparative biology and taxonomic classification.</title>
        <authorList>
            <person name="Goeker M."/>
        </authorList>
    </citation>
    <scope>NUCLEOTIDE SEQUENCE [LARGE SCALE GENOMIC DNA]</scope>
    <source>
        <strain evidence="11 12">DSM 102969</strain>
    </source>
</reference>
<comment type="cofactor">
    <cofactor evidence="9">
        <name>a divalent metal cation</name>
        <dbReference type="ChEBI" id="CHEBI:60240"/>
    </cofactor>
    <text evidence="9">Binds 1 divalent metal cation per subunit.</text>
</comment>
<dbReference type="GO" id="GO:0046872">
    <property type="term" value="F:metal ion binding"/>
    <property type="evidence" value="ECO:0007669"/>
    <property type="project" value="UniProtKB-UniRule"/>
</dbReference>
<evidence type="ECO:0000259" key="10">
    <source>
        <dbReference type="Pfam" id="PF01975"/>
    </source>
</evidence>
<dbReference type="InterPro" id="IPR030048">
    <property type="entry name" value="SurE"/>
</dbReference>
<keyword evidence="6 9" id="KW-0479">Metal-binding</keyword>
<dbReference type="PANTHER" id="PTHR30457:SF12">
    <property type="entry name" value="5'_3'-NUCLEOTIDASE SURE"/>
    <property type="match status" value="1"/>
</dbReference>
<name>A0A4R6RKB6_9HYPH</name>
<keyword evidence="7 9" id="KW-0547">Nucleotide-binding</keyword>
<evidence type="ECO:0000256" key="9">
    <source>
        <dbReference type="HAMAP-Rule" id="MF_00060"/>
    </source>
</evidence>
<dbReference type="AlphaFoldDB" id="A0A4R6RKB6"/>
<accession>A0A4R6RKB6</accession>
<dbReference type="NCBIfam" id="NF001490">
    <property type="entry name" value="PRK00346.1-4"/>
    <property type="match status" value="1"/>
</dbReference>
<evidence type="ECO:0000256" key="4">
    <source>
        <dbReference type="ARBA" id="ARBA00011062"/>
    </source>
</evidence>
<dbReference type="PANTHER" id="PTHR30457">
    <property type="entry name" value="5'-NUCLEOTIDASE SURE"/>
    <property type="match status" value="1"/>
</dbReference>
<protein>
    <recommendedName>
        <fullName evidence="9">5'-nucleotidase SurE</fullName>
        <ecNumber evidence="9">3.1.3.5</ecNumber>
    </recommendedName>
    <alternativeName>
        <fullName evidence="9">Nucleoside 5'-monophosphate phosphohydrolase</fullName>
    </alternativeName>
</protein>
<comment type="subcellular location">
    <subcellularLocation>
        <location evidence="3 9">Cytoplasm</location>
    </subcellularLocation>
</comment>
<feature type="domain" description="Survival protein SurE-like phosphatase/nucleotidase" evidence="10">
    <location>
        <begin position="3"/>
        <end position="185"/>
    </location>
</feature>
<dbReference type="OrthoDB" id="9780815at2"/>
<evidence type="ECO:0000256" key="2">
    <source>
        <dbReference type="ARBA" id="ARBA00001946"/>
    </source>
</evidence>